<evidence type="ECO:0000259" key="11">
    <source>
        <dbReference type="SMART" id="SM00397"/>
    </source>
</evidence>
<dbReference type="EMBL" id="LFYR01001331">
    <property type="protein sequence ID" value="KMZ62595.1"/>
    <property type="molecule type" value="Genomic_DNA"/>
</dbReference>
<evidence type="ECO:0000256" key="1">
    <source>
        <dbReference type="ARBA" id="ARBA00006108"/>
    </source>
</evidence>
<dbReference type="Pfam" id="PF05008">
    <property type="entry name" value="V-SNARE"/>
    <property type="match status" value="1"/>
</dbReference>
<evidence type="ECO:0000313" key="12">
    <source>
        <dbReference type="EMBL" id="KMZ62595.1"/>
    </source>
</evidence>
<proteinExistence type="inferred from homology"/>
<evidence type="ECO:0000256" key="3">
    <source>
        <dbReference type="ARBA" id="ARBA00022692"/>
    </source>
</evidence>
<evidence type="ECO:0000256" key="2">
    <source>
        <dbReference type="ARBA" id="ARBA00022448"/>
    </source>
</evidence>
<comment type="caution">
    <text evidence="12">The sequence shown here is derived from an EMBL/GenBank/DDBJ whole genome shotgun (WGS) entry which is preliminary data.</text>
</comment>
<protein>
    <submittedName>
        <fullName evidence="12">Vesicle transport v-SNARE 13</fullName>
    </submittedName>
</protein>
<dbReference type="OMA" id="YESEFTH"/>
<dbReference type="CDD" id="cd15862">
    <property type="entry name" value="SNARE_Vti1"/>
    <property type="match status" value="1"/>
</dbReference>
<dbReference type="GO" id="GO:0000149">
    <property type="term" value="F:SNARE binding"/>
    <property type="evidence" value="ECO:0000318"/>
    <property type="project" value="GO_Central"/>
</dbReference>
<dbReference type="SUPFAM" id="SSF47661">
    <property type="entry name" value="t-snare proteins"/>
    <property type="match status" value="1"/>
</dbReference>
<evidence type="ECO:0000256" key="5">
    <source>
        <dbReference type="ARBA" id="ARBA00022989"/>
    </source>
</evidence>
<gene>
    <name evidence="12" type="ORF">ZOSMA_450G00070</name>
</gene>
<dbReference type="SUPFAM" id="SSF58038">
    <property type="entry name" value="SNARE fusion complex"/>
    <property type="match status" value="1"/>
</dbReference>
<organism evidence="12 13">
    <name type="scientific">Zostera marina</name>
    <name type="common">Eelgrass</name>
    <dbReference type="NCBI Taxonomy" id="29655"/>
    <lineage>
        <taxon>Eukaryota</taxon>
        <taxon>Viridiplantae</taxon>
        <taxon>Streptophyta</taxon>
        <taxon>Embryophyta</taxon>
        <taxon>Tracheophyta</taxon>
        <taxon>Spermatophyta</taxon>
        <taxon>Magnoliopsida</taxon>
        <taxon>Liliopsida</taxon>
        <taxon>Zosteraceae</taxon>
        <taxon>Zostera</taxon>
    </lineage>
</organism>
<feature type="coiled-coil region" evidence="9">
    <location>
        <begin position="67"/>
        <end position="94"/>
    </location>
</feature>
<dbReference type="GO" id="GO:0006886">
    <property type="term" value="P:intracellular protein transport"/>
    <property type="evidence" value="ECO:0007669"/>
    <property type="project" value="InterPro"/>
</dbReference>
<dbReference type="Proteomes" id="UP000036987">
    <property type="component" value="Unassembled WGS sequence"/>
</dbReference>
<keyword evidence="4" id="KW-0653">Protein transport</keyword>
<dbReference type="GO" id="GO:0031902">
    <property type="term" value="C:late endosome membrane"/>
    <property type="evidence" value="ECO:0000318"/>
    <property type="project" value="GO_Central"/>
</dbReference>
<dbReference type="PANTHER" id="PTHR21230:SF26">
    <property type="entry name" value="VESICLE TRANSPORT THROUGH INTERACTION WITH T-SNARES HOMOLOG 1A"/>
    <property type="match status" value="1"/>
</dbReference>
<dbReference type="GO" id="GO:0012507">
    <property type="term" value="C:ER to Golgi transport vesicle membrane"/>
    <property type="evidence" value="ECO:0000318"/>
    <property type="project" value="GO_Central"/>
</dbReference>
<evidence type="ECO:0000256" key="9">
    <source>
        <dbReference type="SAM" id="Coils"/>
    </source>
</evidence>
<dbReference type="FunFam" id="1.20.58.400:FF:000001">
    <property type="entry name" value="Vesicle transport through interaction with t-SNAREs homolog 1A"/>
    <property type="match status" value="1"/>
</dbReference>
<dbReference type="FunFam" id="1.20.5.110:FF:000002">
    <property type="entry name" value="Vesicle transport through interaction with t-SNAREsB"/>
    <property type="match status" value="1"/>
</dbReference>
<keyword evidence="5 10" id="KW-1133">Transmembrane helix</keyword>
<feature type="domain" description="T-SNARE coiled-coil homology" evidence="11">
    <location>
        <begin position="119"/>
        <end position="186"/>
    </location>
</feature>
<dbReference type="GO" id="GO:0005794">
    <property type="term" value="C:Golgi apparatus"/>
    <property type="evidence" value="ECO:0000318"/>
    <property type="project" value="GO_Central"/>
</dbReference>
<dbReference type="GO" id="GO:0005484">
    <property type="term" value="F:SNAP receptor activity"/>
    <property type="evidence" value="ECO:0000318"/>
    <property type="project" value="GO_Central"/>
</dbReference>
<dbReference type="InterPro" id="IPR010989">
    <property type="entry name" value="SNARE"/>
</dbReference>
<comment type="similarity">
    <text evidence="1">Belongs to the VTI1 family.</text>
</comment>
<accession>A0A0K9P305</accession>
<dbReference type="Pfam" id="PF12352">
    <property type="entry name" value="V-SNARE_C"/>
    <property type="match status" value="1"/>
</dbReference>
<dbReference type="Gene3D" id="1.20.5.110">
    <property type="match status" value="1"/>
</dbReference>
<dbReference type="GO" id="GO:0031201">
    <property type="term" value="C:SNARE complex"/>
    <property type="evidence" value="ECO:0000318"/>
    <property type="project" value="GO_Central"/>
</dbReference>
<comment type="subcellular location">
    <subcellularLocation>
        <location evidence="8">Prevacuolar compartment membrane</location>
        <topology evidence="8">Single-pass type IV membrane protein</topology>
    </subcellularLocation>
</comment>
<keyword evidence="3 10" id="KW-0812">Transmembrane</keyword>
<dbReference type="GO" id="GO:0006906">
    <property type="term" value="P:vesicle fusion"/>
    <property type="evidence" value="ECO:0000318"/>
    <property type="project" value="GO_Central"/>
</dbReference>
<evidence type="ECO:0000313" key="13">
    <source>
        <dbReference type="Proteomes" id="UP000036987"/>
    </source>
</evidence>
<evidence type="ECO:0000256" key="6">
    <source>
        <dbReference type="ARBA" id="ARBA00023054"/>
    </source>
</evidence>
<evidence type="ECO:0000256" key="7">
    <source>
        <dbReference type="ARBA" id="ARBA00023136"/>
    </source>
</evidence>
<dbReference type="STRING" id="29655.A0A0K9P305"/>
<dbReference type="Gene3D" id="1.20.58.400">
    <property type="entry name" value="t-snare proteins"/>
    <property type="match status" value="1"/>
</dbReference>
<keyword evidence="6 9" id="KW-0175">Coiled coil</keyword>
<name>A0A0K9P305_ZOSMR</name>
<dbReference type="InterPro" id="IPR038407">
    <property type="entry name" value="v-SNARE_N_sf"/>
</dbReference>
<dbReference type="AlphaFoldDB" id="A0A0K9P305"/>
<dbReference type="GO" id="GO:0005789">
    <property type="term" value="C:endoplasmic reticulum membrane"/>
    <property type="evidence" value="ECO:0000318"/>
    <property type="project" value="GO_Central"/>
</dbReference>
<dbReference type="InterPro" id="IPR000727">
    <property type="entry name" value="T_SNARE_dom"/>
</dbReference>
<feature type="transmembrane region" description="Helical" evidence="10">
    <location>
        <begin position="195"/>
        <end position="214"/>
    </location>
</feature>
<evidence type="ECO:0000256" key="4">
    <source>
        <dbReference type="ARBA" id="ARBA00022927"/>
    </source>
</evidence>
<reference evidence="13" key="1">
    <citation type="journal article" date="2016" name="Nature">
        <title>The genome of the seagrass Zostera marina reveals angiosperm adaptation to the sea.</title>
        <authorList>
            <person name="Olsen J.L."/>
            <person name="Rouze P."/>
            <person name="Verhelst B."/>
            <person name="Lin Y.-C."/>
            <person name="Bayer T."/>
            <person name="Collen J."/>
            <person name="Dattolo E."/>
            <person name="De Paoli E."/>
            <person name="Dittami S."/>
            <person name="Maumus F."/>
            <person name="Michel G."/>
            <person name="Kersting A."/>
            <person name="Lauritano C."/>
            <person name="Lohaus R."/>
            <person name="Toepel M."/>
            <person name="Tonon T."/>
            <person name="Vanneste K."/>
            <person name="Amirebrahimi M."/>
            <person name="Brakel J."/>
            <person name="Bostroem C."/>
            <person name="Chovatia M."/>
            <person name="Grimwood J."/>
            <person name="Jenkins J.W."/>
            <person name="Jueterbock A."/>
            <person name="Mraz A."/>
            <person name="Stam W.T."/>
            <person name="Tice H."/>
            <person name="Bornberg-Bauer E."/>
            <person name="Green P.J."/>
            <person name="Pearson G.A."/>
            <person name="Procaccini G."/>
            <person name="Duarte C.M."/>
            <person name="Schmutz J."/>
            <person name="Reusch T.B.H."/>
            <person name="Van de Peer Y."/>
        </authorList>
    </citation>
    <scope>NUCLEOTIDE SEQUENCE [LARGE SCALE GENOMIC DNA]</scope>
    <source>
        <strain evidence="13">cv. Finnish</strain>
    </source>
</reference>
<dbReference type="PANTHER" id="PTHR21230">
    <property type="entry name" value="VESICLE TRANSPORT V-SNARE PROTEIN VTI1-RELATED"/>
    <property type="match status" value="1"/>
</dbReference>
<keyword evidence="7 10" id="KW-0472">Membrane</keyword>
<evidence type="ECO:0000256" key="10">
    <source>
        <dbReference type="SAM" id="Phobius"/>
    </source>
</evidence>
<dbReference type="InterPro" id="IPR027027">
    <property type="entry name" value="GOSR2/Membrin/Bos1"/>
</dbReference>
<sequence>MSEVFDGYERQYNELSASLSRKCTSAIVLEGDEKEAKLTEIKDGLEDGDALIRKMDLEARSLQPTSKGMLLAKLREYKSDLNNLKSDVKRISTARSARDELMEIGMTETSSATVDQRGRLLMSTDRINQSSERIMESRRTILETEEIGVSILEDLHQQRQSLLNAHSTLHGVDDNISKSKKILVTMTKRLSRNKWTLGSIISALALAILLVLYFKLIH</sequence>
<dbReference type="PIRSF" id="PIRSF028865">
    <property type="entry name" value="Membrin-2"/>
    <property type="match status" value="1"/>
</dbReference>
<dbReference type="InterPro" id="IPR007705">
    <property type="entry name" value="Vesicle_trsprt_v-SNARE_N"/>
</dbReference>
<keyword evidence="13" id="KW-1185">Reference proteome</keyword>
<dbReference type="SMART" id="SM00397">
    <property type="entry name" value="t_SNARE"/>
    <property type="match status" value="1"/>
</dbReference>
<keyword evidence="2" id="KW-0813">Transport</keyword>
<dbReference type="OrthoDB" id="430637at2759"/>
<evidence type="ECO:0000256" key="8">
    <source>
        <dbReference type="ARBA" id="ARBA00060376"/>
    </source>
</evidence>